<evidence type="ECO:0000256" key="2">
    <source>
        <dbReference type="SAM" id="Phobius"/>
    </source>
</evidence>
<accession>A0A2P6TMR1</accession>
<evidence type="ECO:0000256" key="1">
    <source>
        <dbReference type="SAM" id="MobiDB-lite"/>
    </source>
</evidence>
<feature type="compositionally biased region" description="Basic and acidic residues" evidence="1">
    <location>
        <begin position="143"/>
        <end position="154"/>
    </location>
</feature>
<feature type="transmembrane region" description="Helical" evidence="2">
    <location>
        <begin position="164"/>
        <end position="187"/>
    </location>
</feature>
<name>A0A2P6TMR1_CHLSO</name>
<protein>
    <submittedName>
        <fullName evidence="3">Uncharacterized protein</fullName>
    </submittedName>
</protein>
<gene>
    <name evidence="3" type="ORF">C2E21_5985</name>
</gene>
<feature type="region of interest" description="Disordered" evidence="1">
    <location>
        <begin position="27"/>
        <end position="91"/>
    </location>
</feature>
<proteinExistence type="predicted"/>
<keyword evidence="2" id="KW-0472">Membrane</keyword>
<keyword evidence="4" id="KW-1185">Reference proteome</keyword>
<dbReference type="AlphaFoldDB" id="A0A2P6TMR1"/>
<keyword evidence="2" id="KW-1133">Transmembrane helix</keyword>
<feature type="region of interest" description="Disordered" evidence="1">
    <location>
        <begin position="107"/>
        <end position="159"/>
    </location>
</feature>
<reference evidence="3 4" key="1">
    <citation type="journal article" date="2018" name="Plant J.">
        <title>Genome sequences of Chlorella sorokiniana UTEX 1602 and Micractinium conductrix SAG 241.80: implications to maltose excretion by a green alga.</title>
        <authorList>
            <person name="Arriola M.B."/>
            <person name="Velmurugan N."/>
            <person name="Zhang Y."/>
            <person name="Plunkett M.H."/>
            <person name="Hondzo H."/>
            <person name="Barney B.M."/>
        </authorList>
    </citation>
    <scope>NUCLEOTIDE SEQUENCE [LARGE SCALE GENOMIC DNA]</scope>
    <source>
        <strain evidence="4">UTEX 1602</strain>
    </source>
</reference>
<dbReference type="EMBL" id="LHPG02000011">
    <property type="protein sequence ID" value="PRW45612.1"/>
    <property type="molecule type" value="Genomic_DNA"/>
</dbReference>
<sequence>MSAAEQRVPALDMGVLEAVERKQSFTKKMSKKIKNLVTPRGKPGSPTGQLSNSSSSASLIRVPSISKAAPKPAAPEPAKAEAAPKAAEEPAAEAVIPIAAADVSAAFAEPAAEPAPQPAAQPAAVAEPAPAEPAPVAQAQPAAEEKQAEPEAAKARGGSPFRPLFTVALLAAAAGAAIVLGGSGAAAKAPAGKRGSWRSRQ</sequence>
<organism evidence="3 4">
    <name type="scientific">Chlorella sorokiniana</name>
    <name type="common">Freshwater green alga</name>
    <dbReference type="NCBI Taxonomy" id="3076"/>
    <lineage>
        <taxon>Eukaryota</taxon>
        <taxon>Viridiplantae</taxon>
        <taxon>Chlorophyta</taxon>
        <taxon>core chlorophytes</taxon>
        <taxon>Trebouxiophyceae</taxon>
        <taxon>Chlorellales</taxon>
        <taxon>Chlorellaceae</taxon>
        <taxon>Chlorella clade</taxon>
        <taxon>Chlorella</taxon>
    </lineage>
</organism>
<evidence type="ECO:0000313" key="4">
    <source>
        <dbReference type="Proteomes" id="UP000239899"/>
    </source>
</evidence>
<feature type="compositionally biased region" description="Low complexity" evidence="1">
    <location>
        <begin position="67"/>
        <end position="85"/>
    </location>
</feature>
<evidence type="ECO:0000313" key="3">
    <source>
        <dbReference type="EMBL" id="PRW45612.1"/>
    </source>
</evidence>
<comment type="caution">
    <text evidence="3">The sequence shown here is derived from an EMBL/GenBank/DDBJ whole genome shotgun (WGS) entry which is preliminary data.</text>
</comment>
<feature type="compositionally biased region" description="Low complexity" evidence="1">
    <location>
        <begin position="120"/>
        <end position="142"/>
    </location>
</feature>
<keyword evidence="2" id="KW-0812">Transmembrane</keyword>
<dbReference type="Proteomes" id="UP000239899">
    <property type="component" value="Unassembled WGS sequence"/>
</dbReference>
<dbReference type="OrthoDB" id="514904at2759"/>